<name>A0A3S7UW59_9BACT</name>
<proteinExistence type="predicted"/>
<feature type="chain" id="PRO_5019140316" evidence="2">
    <location>
        <begin position="35"/>
        <end position="144"/>
    </location>
</feature>
<feature type="signal peptide" evidence="2">
    <location>
        <begin position="1"/>
        <end position="34"/>
    </location>
</feature>
<sequence length="144" mass="14099">MTMVDARRAPARPARSRGWLGAALCALAFGAALAGVACKGAEAPQAGPPGGAVPDPNVPVATGAPPADTAQPTPGADTTQPTPGADTPPPPPGGCGAAAVPGKRYVGRSPDDCARIRYVCEPGESQFTDDCGCGCEKPAPGAKP</sequence>
<feature type="compositionally biased region" description="Low complexity" evidence="1">
    <location>
        <begin position="76"/>
        <end position="85"/>
    </location>
</feature>
<dbReference type="AlphaFoldDB" id="A0A3S7UW59"/>
<evidence type="ECO:0000256" key="1">
    <source>
        <dbReference type="SAM" id="MobiDB-lite"/>
    </source>
</evidence>
<evidence type="ECO:0000256" key="2">
    <source>
        <dbReference type="SAM" id="SignalP"/>
    </source>
</evidence>
<reference evidence="3" key="1">
    <citation type="journal article" date="2018" name="J. Ind. Microbiol. Biotechnol.">
        <title>Genome mining reveals uncommon alkylpyrones as type III PKS products from myxobacteria.</title>
        <authorList>
            <person name="Hug J.J."/>
            <person name="Panter F."/>
            <person name="Krug D."/>
            <person name="Muller R."/>
        </authorList>
    </citation>
    <scope>NUCLEOTIDE SEQUENCE</scope>
    <source>
        <strain evidence="3">MSr9139</strain>
    </source>
</reference>
<evidence type="ECO:0000313" key="3">
    <source>
        <dbReference type="EMBL" id="AYM52963.1"/>
    </source>
</evidence>
<dbReference type="EMBL" id="MH908889">
    <property type="protein sequence ID" value="AYM52963.1"/>
    <property type="molecule type" value="Genomic_DNA"/>
</dbReference>
<feature type="compositionally biased region" description="Low complexity" evidence="1">
    <location>
        <begin position="52"/>
        <end position="61"/>
    </location>
</feature>
<accession>A0A3S7UW59</accession>
<organism evidence="3">
    <name type="scientific">Jahnella sp. MSr9139</name>
    <dbReference type="NCBI Taxonomy" id="1434086"/>
    <lineage>
        <taxon>Bacteria</taxon>
        <taxon>Pseudomonadati</taxon>
        <taxon>Myxococcota</taxon>
        <taxon>Polyangia</taxon>
        <taxon>Polyangiales</taxon>
        <taxon>Polyangiaceae</taxon>
        <taxon>Jahnella</taxon>
    </lineage>
</organism>
<feature type="region of interest" description="Disordered" evidence="1">
    <location>
        <begin position="41"/>
        <end position="103"/>
    </location>
</feature>
<protein>
    <submittedName>
        <fullName evidence="3">Uncharacterized protein</fullName>
    </submittedName>
</protein>
<keyword evidence="2" id="KW-0732">Signal</keyword>